<dbReference type="PANTHER" id="PTHR31270">
    <property type="entry name" value="GLUTAMINYL-PEPTIDE CYCLOTRANSFERASE"/>
    <property type="match status" value="1"/>
</dbReference>
<evidence type="ECO:0000313" key="2">
    <source>
        <dbReference type="Proteomes" id="UP001597534"/>
    </source>
</evidence>
<dbReference type="InterPro" id="IPR015943">
    <property type="entry name" value="WD40/YVTN_repeat-like_dom_sf"/>
</dbReference>
<reference evidence="2" key="1">
    <citation type="journal article" date="2019" name="Int. J. Syst. Evol. Microbiol.">
        <title>The Global Catalogue of Microorganisms (GCM) 10K type strain sequencing project: providing services to taxonomists for standard genome sequencing and annotation.</title>
        <authorList>
            <consortium name="The Broad Institute Genomics Platform"/>
            <consortium name="The Broad Institute Genome Sequencing Center for Infectious Disease"/>
            <person name="Wu L."/>
            <person name="Ma J."/>
        </authorList>
    </citation>
    <scope>NUCLEOTIDE SEQUENCE [LARGE SCALE GENOMIC DNA]</scope>
    <source>
        <strain evidence="2">KCTC 22671</strain>
    </source>
</reference>
<dbReference type="SUPFAM" id="SSF63825">
    <property type="entry name" value="YWTD domain"/>
    <property type="match status" value="1"/>
</dbReference>
<proteinExistence type="predicted"/>
<dbReference type="EMBL" id="JBHUPC010000004">
    <property type="protein sequence ID" value="MFD2890426.1"/>
    <property type="molecule type" value="Genomic_DNA"/>
</dbReference>
<dbReference type="Proteomes" id="UP001597534">
    <property type="component" value="Unassembled WGS sequence"/>
</dbReference>
<sequence>MTQIKLLAFITLGFLINACEGEKKIEKNIFSIDTSNLKQVYHLNDTVNLLLKNDKNKTIDSIVYYVNDKNVGTVTGNSKLSVVLDQQKLGYQKIKALAFYNGTSSEAETNFTIASSIEPKLLTFKIVNTYPHDIKAYTQGFEFYRDTLFEGTGNGAGNGTGTRGMSSLRKNNYKTGEVAKKIELAPMYFGEGITILNNKVYQLTYKHKEGYVYDADTFEKLKTFKYFDGMQEGWGMTNDGTNLYVSDGTEKIYIVNPETFEPIDYINVYTQHAKIESVNELEWIDGKIWANIYTKDAIAIINPKNGEVESVLNCAALRKEVTNHPDLDFFNGIAYNPKTKTVFVTGKNWDKVFEITVE</sequence>
<dbReference type="RefSeq" id="WP_379809860.1">
    <property type="nucleotide sequence ID" value="NZ_JBHUPC010000004.1"/>
</dbReference>
<keyword evidence="2" id="KW-1185">Reference proteome</keyword>
<dbReference type="Pfam" id="PF05096">
    <property type="entry name" value="Glu_cyclase_2"/>
    <property type="match status" value="1"/>
</dbReference>
<protein>
    <submittedName>
        <fullName evidence="1">Glutaminyl-peptide cyclotransferase</fullName>
    </submittedName>
</protein>
<dbReference type="InterPro" id="IPR007788">
    <property type="entry name" value="QCT"/>
</dbReference>
<dbReference type="PANTHER" id="PTHR31270:SF1">
    <property type="entry name" value="GLUTAMINYL-PEPTIDE CYCLOTRANSFERASE"/>
    <property type="match status" value="1"/>
</dbReference>
<comment type="caution">
    <text evidence="1">The sequence shown here is derived from an EMBL/GenBank/DDBJ whole genome shotgun (WGS) entry which is preliminary data.</text>
</comment>
<name>A0ABW5YH55_9FLAO</name>
<gene>
    <name evidence="1" type="ORF">ACFS5J_00140</name>
</gene>
<dbReference type="Gene3D" id="2.130.10.10">
    <property type="entry name" value="YVTN repeat-like/Quinoprotein amine dehydrogenase"/>
    <property type="match status" value="1"/>
</dbReference>
<evidence type="ECO:0000313" key="1">
    <source>
        <dbReference type="EMBL" id="MFD2890426.1"/>
    </source>
</evidence>
<organism evidence="1 2">
    <name type="scientific">Flavobacterium chuncheonense</name>
    <dbReference type="NCBI Taxonomy" id="2026653"/>
    <lineage>
        <taxon>Bacteria</taxon>
        <taxon>Pseudomonadati</taxon>
        <taxon>Bacteroidota</taxon>
        <taxon>Flavobacteriia</taxon>
        <taxon>Flavobacteriales</taxon>
        <taxon>Flavobacteriaceae</taxon>
        <taxon>Flavobacterium</taxon>
    </lineage>
</organism>
<accession>A0ABW5YH55</accession>